<evidence type="ECO:0000256" key="1">
    <source>
        <dbReference type="ARBA" id="ARBA00004651"/>
    </source>
</evidence>
<name>I1CYP6_9PSEU</name>
<keyword evidence="5 6" id="KW-0472">Membrane</keyword>
<dbReference type="InterPro" id="IPR036259">
    <property type="entry name" value="MFS_trans_sf"/>
</dbReference>
<keyword evidence="2" id="KW-1003">Cell membrane</keyword>
<dbReference type="PANTHER" id="PTHR23513:SF6">
    <property type="entry name" value="MAJOR FACILITATOR SUPERFAMILY ASSOCIATED DOMAIN-CONTAINING PROTEIN"/>
    <property type="match status" value="1"/>
</dbReference>
<keyword evidence="8" id="KW-1185">Reference proteome</keyword>
<dbReference type="PANTHER" id="PTHR23513">
    <property type="entry name" value="INTEGRAL MEMBRANE EFFLUX PROTEIN-RELATED"/>
    <property type="match status" value="1"/>
</dbReference>
<evidence type="ECO:0000256" key="3">
    <source>
        <dbReference type="ARBA" id="ARBA00022692"/>
    </source>
</evidence>
<dbReference type="Gene3D" id="1.20.1250.20">
    <property type="entry name" value="MFS general substrate transporter like domains"/>
    <property type="match status" value="1"/>
</dbReference>
<reference evidence="7 8" key="1">
    <citation type="submission" date="2011-09" db="EMBL/GenBank/DDBJ databases">
        <authorList>
            <consortium name="US DOE Joint Genome Institute (JGI-PGF)"/>
            <person name="Lucas S."/>
            <person name="Han J."/>
            <person name="Lapidus A."/>
            <person name="Cheng J.-F."/>
            <person name="Goodwin L."/>
            <person name="Pitluck S."/>
            <person name="Peters L."/>
            <person name="Land M.L."/>
            <person name="Hauser L."/>
            <person name="Brambilla E."/>
            <person name="Klenk H.-P."/>
            <person name="Woyke T.J."/>
        </authorList>
    </citation>
    <scope>NUCLEOTIDE SEQUENCE [LARGE SCALE GENOMIC DNA]</scope>
    <source>
        <strain evidence="7 8">K62</strain>
    </source>
</reference>
<comment type="subcellular location">
    <subcellularLocation>
        <location evidence="1">Cell membrane</location>
        <topology evidence="1">Multi-pass membrane protein</topology>
    </subcellularLocation>
</comment>
<dbReference type="Pfam" id="PF07690">
    <property type="entry name" value="MFS_1"/>
    <property type="match status" value="1"/>
</dbReference>
<dbReference type="STRING" id="928724.SacglDRAFT_00882"/>
<evidence type="ECO:0000313" key="8">
    <source>
        <dbReference type="Proteomes" id="UP000005087"/>
    </source>
</evidence>
<evidence type="ECO:0000256" key="4">
    <source>
        <dbReference type="ARBA" id="ARBA00022989"/>
    </source>
</evidence>
<dbReference type="GO" id="GO:0022857">
    <property type="term" value="F:transmembrane transporter activity"/>
    <property type="evidence" value="ECO:0007669"/>
    <property type="project" value="InterPro"/>
</dbReference>
<dbReference type="Proteomes" id="UP000005087">
    <property type="component" value="Chromosome"/>
</dbReference>
<sequence length="421" mass="44405">MLRENRPLAWLTASILFHRLSGSMLVVAIPLFVIDRYGLSWEAGLTLAARLIPNILFGVIVGHIVDKWEPRKVAWVTAVMNAVLLASVPLTQSLVQLQILMFTAGVVYMFGLPARMALRPLVIAKGDETPGNALLVTAERLSSIVGPLLVGVIIASVGVEVSFPIQGGLAMLAAASVWGLPARPLREPEQAEAEQKEKPGLKSELRKMLVTGPAVLVRAVAGDRMLRVLVLTAFTYVGAVALGEVFVVGLAKENFAGSPGANGWLVSAMGAGGVLGALLSAWLSRFRPGPLYFFGNVLEALAWLVLPFIGVLPLALVCMVAAGFLESVATVVYFAEVQKRLPNELTGRFYASFIPLTDVFGMLGSLSGPVLLAGAGVTGGALVIAALIAVPVLLCGVTLLRPGTIEMPLTESPEESADADR</sequence>
<feature type="transmembrane region" description="Helical" evidence="6">
    <location>
        <begin position="263"/>
        <end position="283"/>
    </location>
</feature>
<evidence type="ECO:0000256" key="6">
    <source>
        <dbReference type="SAM" id="Phobius"/>
    </source>
</evidence>
<feature type="transmembrane region" description="Helical" evidence="6">
    <location>
        <begin position="314"/>
        <end position="335"/>
    </location>
</feature>
<dbReference type="HOGENOM" id="CLU_651938_0_0_11"/>
<accession>I1CYP6</accession>
<feature type="transmembrane region" description="Helical" evidence="6">
    <location>
        <begin position="228"/>
        <end position="251"/>
    </location>
</feature>
<keyword evidence="4 6" id="KW-1133">Transmembrane helix</keyword>
<gene>
    <name evidence="7" type="ORF">SacglDRAFT_00882</name>
</gene>
<dbReference type="EMBL" id="CM001484">
    <property type="protein sequence ID" value="EIE97820.1"/>
    <property type="molecule type" value="Genomic_DNA"/>
</dbReference>
<reference evidence="8" key="2">
    <citation type="submission" date="2012-01" db="EMBL/GenBank/DDBJ databases">
        <title>Noncontiguous Finished sequence of chromosome of Saccharomonospora glauca K62.</title>
        <authorList>
            <consortium name="US DOE Joint Genome Institute"/>
            <person name="Lucas S."/>
            <person name="Han J."/>
            <person name="Lapidus A."/>
            <person name="Cheng J.-F."/>
            <person name="Goodwin L."/>
            <person name="Pitluck S."/>
            <person name="Peters L."/>
            <person name="Mikhailova N."/>
            <person name="Held B."/>
            <person name="Detter J.C."/>
            <person name="Han C."/>
            <person name="Tapia R."/>
            <person name="Land M."/>
            <person name="Hauser L."/>
            <person name="Kyrpides N."/>
            <person name="Ivanova N."/>
            <person name="Pagani I."/>
            <person name="Brambilla E.-M."/>
            <person name="Klenk H.-P."/>
            <person name="Woyke T."/>
        </authorList>
    </citation>
    <scope>NUCLEOTIDE SEQUENCE [LARGE SCALE GENOMIC DNA]</scope>
    <source>
        <strain evidence="8">K62</strain>
    </source>
</reference>
<dbReference type="GO" id="GO:0005886">
    <property type="term" value="C:plasma membrane"/>
    <property type="evidence" value="ECO:0007669"/>
    <property type="project" value="UniProtKB-SubCell"/>
</dbReference>
<feature type="transmembrane region" description="Helical" evidence="6">
    <location>
        <begin position="372"/>
        <end position="400"/>
    </location>
</feature>
<dbReference type="SUPFAM" id="SSF103473">
    <property type="entry name" value="MFS general substrate transporter"/>
    <property type="match status" value="1"/>
</dbReference>
<dbReference type="AlphaFoldDB" id="I1CYP6"/>
<dbReference type="CDD" id="cd06173">
    <property type="entry name" value="MFS_MefA_like"/>
    <property type="match status" value="1"/>
</dbReference>
<proteinExistence type="predicted"/>
<feature type="transmembrane region" description="Helical" evidence="6">
    <location>
        <begin position="44"/>
        <end position="65"/>
    </location>
</feature>
<evidence type="ECO:0000256" key="5">
    <source>
        <dbReference type="ARBA" id="ARBA00023136"/>
    </source>
</evidence>
<protein>
    <submittedName>
        <fullName evidence="7">Arabinose efflux permease family protein</fullName>
    </submittedName>
</protein>
<feature type="transmembrane region" description="Helical" evidence="6">
    <location>
        <begin position="94"/>
        <end position="112"/>
    </location>
</feature>
<evidence type="ECO:0000313" key="7">
    <source>
        <dbReference type="EMBL" id="EIE97820.1"/>
    </source>
</evidence>
<feature type="transmembrane region" description="Helical" evidence="6">
    <location>
        <begin position="347"/>
        <end position="366"/>
    </location>
</feature>
<dbReference type="eggNOG" id="COG0477">
    <property type="taxonomic scope" value="Bacteria"/>
</dbReference>
<dbReference type="InterPro" id="IPR011701">
    <property type="entry name" value="MFS"/>
</dbReference>
<organism evidence="7 8">
    <name type="scientific">Saccharomonospora glauca K62</name>
    <dbReference type="NCBI Taxonomy" id="928724"/>
    <lineage>
        <taxon>Bacteria</taxon>
        <taxon>Bacillati</taxon>
        <taxon>Actinomycetota</taxon>
        <taxon>Actinomycetes</taxon>
        <taxon>Pseudonocardiales</taxon>
        <taxon>Pseudonocardiaceae</taxon>
        <taxon>Saccharomonospora</taxon>
    </lineage>
</organism>
<evidence type="ECO:0000256" key="2">
    <source>
        <dbReference type="ARBA" id="ARBA00022475"/>
    </source>
</evidence>
<keyword evidence="3 6" id="KW-0812">Transmembrane</keyword>
<feature type="transmembrane region" description="Helical" evidence="6">
    <location>
        <begin position="290"/>
        <end position="308"/>
    </location>
</feature>
<feature type="transmembrane region" description="Helical" evidence="6">
    <location>
        <begin position="72"/>
        <end position="88"/>
    </location>
</feature>